<sequence length="322" mass="36697">MFLLPQELMNEVIYILRNDKSTLNSLSLVNRTIARECQRYLFSRIVVRGPNKPLHDFGGSAAALKQLLQSSPHLARHVRCLELFDTMRYRRRASTSRGDDSTVKRWLPKDRYIAGCISNFTNLEAFIVQFHMNDFPLGSTEVPQGLVRCCQNVLRRLQHVSFMCISDVPDLSFLEEGLNLKHLWICEGFYEPAQTSQTSVNPPIYLQSLCLEQKSSYGIPYHYFLDPSCRFSIVMLRKLAINVASSSRAGRHYVQIAKLLDLCASTLEELEFVPSVFTLASVTNGETSAINLETFHGCPYYSNHLPLSIRISRNWCYPSLSG</sequence>
<dbReference type="EMBL" id="MU157877">
    <property type="protein sequence ID" value="KAF9525958.1"/>
    <property type="molecule type" value="Genomic_DNA"/>
</dbReference>
<dbReference type="Proteomes" id="UP000807306">
    <property type="component" value="Unassembled WGS sequence"/>
</dbReference>
<evidence type="ECO:0000313" key="1">
    <source>
        <dbReference type="EMBL" id="KAF9525958.1"/>
    </source>
</evidence>
<gene>
    <name evidence="1" type="ORF">CPB83DRAFT_508988</name>
</gene>
<evidence type="ECO:0000313" key="2">
    <source>
        <dbReference type="Proteomes" id="UP000807306"/>
    </source>
</evidence>
<accession>A0A9P6EBM9</accession>
<protein>
    <submittedName>
        <fullName evidence="1">Uncharacterized protein</fullName>
    </submittedName>
</protein>
<keyword evidence="2" id="KW-1185">Reference proteome</keyword>
<name>A0A9P6EBM9_9AGAR</name>
<proteinExistence type="predicted"/>
<comment type="caution">
    <text evidence="1">The sequence shown here is derived from an EMBL/GenBank/DDBJ whole genome shotgun (WGS) entry which is preliminary data.</text>
</comment>
<dbReference type="AlphaFoldDB" id="A0A9P6EBM9"/>
<reference evidence="1" key="1">
    <citation type="submission" date="2020-11" db="EMBL/GenBank/DDBJ databases">
        <authorList>
            <consortium name="DOE Joint Genome Institute"/>
            <person name="Ahrendt S."/>
            <person name="Riley R."/>
            <person name="Andreopoulos W."/>
            <person name="Labutti K."/>
            <person name="Pangilinan J."/>
            <person name="Ruiz-Duenas F.J."/>
            <person name="Barrasa J.M."/>
            <person name="Sanchez-Garcia M."/>
            <person name="Camarero S."/>
            <person name="Miyauchi S."/>
            <person name="Serrano A."/>
            <person name="Linde D."/>
            <person name="Babiker R."/>
            <person name="Drula E."/>
            <person name="Ayuso-Fernandez I."/>
            <person name="Pacheco R."/>
            <person name="Padilla G."/>
            <person name="Ferreira P."/>
            <person name="Barriuso J."/>
            <person name="Kellner H."/>
            <person name="Castanera R."/>
            <person name="Alfaro M."/>
            <person name="Ramirez L."/>
            <person name="Pisabarro A.G."/>
            <person name="Kuo A."/>
            <person name="Tritt A."/>
            <person name="Lipzen A."/>
            <person name="He G."/>
            <person name="Yan M."/>
            <person name="Ng V."/>
            <person name="Cullen D."/>
            <person name="Martin F."/>
            <person name="Rosso M.-N."/>
            <person name="Henrissat B."/>
            <person name="Hibbett D."/>
            <person name="Martinez A.T."/>
            <person name="Grigoriev I.V."/>
        </authorList>
    </citation>
    <scope>NUCLEOTIDE SEQUENCE</scope>
    <source>
        <strain evidence="1">CBS 506.95</strain>
    </source>
</reference>
<dbReference type="OrthoDB" id="2788229at2759"/>
<organism evidence="1 2">
    <name type="scientific">Crepidotus variabilis</name>
    <dbReference type="NCBI Taxonomy" id="179855"/>
    <lineage>
        <taxon>Eukaryota</taxon>
        <taxon>Fungi</taxon>
        <taxon>Dikarya</taxon>
        <taxon>Basidiomycota</taxon>
        <taxon>Agaricomycotina</taxon>
        <taxon>Agaricomycetes</taxon>
        <taxon>Agaricomycetidae</taxon>
        <taxon>Agaricales</taxon>
        <taxon>Agaricineae</taxon>
        <taxon>Crepidotaceae</taxon>
        <taxon>Crepidotus</taxon>
    </lineage>
</organism>